<accession>A0ABT5W712</accession>
<organism evidence="2 3">
    <name type="scientific">Anoxybacteroides rupiense</name>
    <dbReference type="NCBI Taxonomy" id="311460"/>
    <lineage>
        <taxon>Bacteria</taxon>
        <taxon>Bacillati</taxon>
        <taxon>Bacillota</taxon>
        <taxon>Bacilli</taxon>
        <taxon>Bacillales</taxon>
        <taxon>Anoxybacillaceae</taxon>
        <taxon>Anoxybacteroides</taxon>
    </lineage>
</organism>
<evidence type="ECO:0000313" key="2">
    <source>
        <dbReference type="EMBL" id="MDE8565108.1"/>
    </source>
</evidence>
<comment type="caution">
    <text evidence="2">The sequence shown here is derived from an EMBL/GenBank/DDBJ whole genome shotgun (WGS) entry which is preliminary data.</text>
</comment>
<dbReference type="RefSeq" id="WP_159719201.1">
    <property type="nucleotide sequence ID" value="NZ_JAGUQN010000044.1"/>
</dbReference>
<dbReference type="EMBL" id="JAQOTG010000017">
    <property type="protein sequence ID" value="MDE8565108.1"/>
    <property type="molecule type" value="Genomic_DNA"/>
</dbReference>
<gene>
    <name evidence="2" type="ORF">PNH38_14715</name>
</gene>
<dbReference type="Proteomes" id="UP001213979">
    <property type="component" value="Unassembled WGS sequence"/>
</dbReference>
<protein>
    <recommendedName>
        <fullName evidence="4">Secreted protein</fullName>
    </recommendedName>
</protein>
<evidence type="ECO:0008006" key="4">
    <source>
        <dbReference type="Google" id="ProtNLM"/>
    </source>
</evidence>
<evidence type="ECO:0000313" key="3">
    <source>
        <dbReference type="Proteomes" id="UP001213979"/>
    </source>
</evidence>
<sequence length="205" mass="22536">MRKILLSLLALSPLVMGVGLAVNAEEISASNNKQPLENNIKEANHRLDKDLLKNMDAYTKDENENDGLNVTAGFEPVYSKAIPNPLQQRDSSLITTLGAGTWDYLGYDYINTKASKIVSSGGGDFMFIIDQPYIGPGFKWVYKVMEDDGAAGDDTVGYYTLDNISDPQAIIINAANYVDGSDGKAEFYIYKTTVPTATVYVEFYD</sequence>
<feature type="signal peptide" evidence="1">
    <location>
        <begin position="1"/>
        <end position="24"/>
    </location>
</feature>
<keyword evidence="3" id="KW-1185">Reference proteome</keyword>
<feature type="chain" id="PRO_5045682848" description="Secreted protein" evidence="1">
    <location>
        <begin position="25"/>
        <end position="205"/>
    </location>
</feature>
<keyword evidence="1" id="KW-0732">Signal</keyword>
<proteinExistence type="predicted"/>
<evidence type="ECO:0000256" key="1">
    <source>
        <dbReference type="SAM" id="SignalP"/>
    </source>
</evidence>
<name>A0ABT5W712_9BACL</name>
<reference evidence="2 3" key="1">
    <citation type="submission" date="2023-01" db="EMBL/GenBank/DDBJ databases">
        <title>Genome-based reclassification of Anoxybacillus geothermalis as a later heterotypic synonym of Anoxybacillus rupiensis.</title>
        <authorList>
            <person name="Inan Bektas K."/>
            <person name="Canakci S."/>
            <person name="Belduz A.A."/>
            <person name="Guler H.H."/>
        </authorList>
    </citation>
    <scope>NUCLEOTIDE SEQUENCE [LARGE SCALE GENOMIC DNA]</scope>
    <source>
        <strain evidence="2 3">DSM 17127</strain>
    </source>
</reference>